<dbReference type="RefSeq" id="WP_344881917.1">
    <property type="nucleotide sequence ID" value="NZ_BAABCJ010000002.1"/>
</dbReference>
<name>A0ABP7D699_9MICC</name>
<feature type="transmembrane region" description="Helical" evidence="1">
    <location>
        <begin position="20"/>
        <end position="40"/>
    </location>
</feature>
<gene>
    <name evidence="2" type="ORF">GCM10022377_13530</name>
</gene>
<sequence length="82" mass="9057">MYSNGKNKAYSGQGQLASSLLTFAVMLVLFFGGLYALSFWTLENAWLPGLTCLVLCALAFIIPQHLLGRSDIHAQEHAKREI</sequence>
<keyword evidence="1" id="KW-0812">Transmembrane</keyword>
<accession>A0ABP7D699</accession>
<keyword evidence="3" id="KW-1185">Reference proteome</keyword>
<evidence type="ECO:0000256" key="1">
    <source>
        <dbReference type="SAM" id="Phobius"/>
    </source>
</evidence>
<reference evidence="3" key="1">
    <citation type="journal article" date="2019" name="Int. J. Syst. Evol. Microbiol.">
        <title>The Global Catalogue of Microorganisms (GCM) 10K type strain sequencing project: providing services to taxonomists for standard genome sequencing and annotation.</title>
        <authorList>
            <consortium name="The Broad Institute Genomics Platform"/>
            <consortium name="The Broad Institute Genome Sequencing Center for Infectious Disease"/>
            <person name="Wu L."/>
            <person name="Ma J."/>
        </authorList>
    </citation>
    <scope>NUCLEOTIDE SEQUENCE [LARGE SCALE GENOMIC DNA]</scope>
    <source>
        <strain evidence="3">JCM 16961</strain>
    </source>
</reference>
<evidence type="ECO:0000313" key="2">
    <source>
        <dbReference type="EMBL" id="GAA3701297.1"/>
    </source>
</evidence>
<organism evidence="2 3">
    <name type="scientific">Zhihengliuella alba</name>
    <dbReference type="NCBI Taxonomy" id="547018"/>
    <lineage>
        <taxon>Bacteria</taxon>
        <taxon>Bacillati</taxon>
        <taxon>Actinomycetota</taxon>
        <taxon>Actinomycetes</taxon>
        <taxon>Micrococcales</taxon>
        <taxon>Micrococcaceae</taxon>
        <taxon>Zhihengliuella</taxon>
    </lineage>
</organism>
<dbReference type="EMBL" id="BAABCJ010000002">
    <property type="protein sequence ID" value="GAA3701297.1"/>
    <property type="molecule type" value="Genomic_DNA"/>
</dbReference>
<keyword evidence="1" id="KW-0472">Membrane</keyword>
<protein>
    <submittedName>
        <fullName evidence="2">Uncharacterized protein</fullName>
    </submittedName>
</protein>
<comment type="caution">
    <text evidence="2">The sequence shown here is derived from an EMBL/GenBank/DDBJ whole genome shotgun (WGS) entry which is preliminary data.</text>
</comment>
<dbReference type="Proteomes" id="UP001501536">
    <property type="component" value="Unassembled WGS sequence"/>
</dbReference>
<proteinExistence type="predicted"/>
<keyword evidence="1" id="KW-1133">Transmembrane helix</keyword>
<feature type="transmembrane region" description="Helical" evidence="1">
    <location>
        <begin position="46"/>
        <end position="67"/>
    </location>
</feature>
<evidence type="ECO:0000313" key="3">
    <source>
        <dbReference type="Proteomes" id="UP001501536"/>
    </source>
</evidence>